<evidence type="ECO:0000256" key="3">
    <source>
        <dbReference type="SAM" id="SignalP"/>
    </source>
</evidence>
<keyword evidence="2" id="KW-0472">Membrane</keyword>
<evidence type="ECO:0000256" key="2">
    <source>
        <dbReference type="SAM" id="Phobius"/>
    </source>
</evidence>
<gene>
    <name evidence="4" type="ORF">D9757_003089</name>
</gene>
<reference evidence="4 5" key="1">
    <citation type="journal article" date="2020" name="ISME J.">
        <title>Uncovering the hidden diversity of litter-decomposition mechanisms in mushroom-forming fungi.</title>
        <authorList>
            <person name="Floudas D."/>
            <person name="Bentzer J."/>
            <person name="Ahren D."/>
            <person name="Johansson T."/>
            <person name="Persson P."/>
            <person name="Tunlid A."/>
        </authorList>
    </citation>
    <scope>NUCLEOTIDE SEQUENCE [LARGE SCALE GENOMIC DNA]</scope>
    <source>
        <strain evidence="4 5">CBS 406.79</strain>
    </source>
</reference>
<evidence type="ECO:0000256" key="1">
    <source>
        <dbReference type="SAM" id="MobiDB-lite"/>
    </source>
</evidence>
<feature type="region of interest" description="Disordered" evidence="1">
    <location>
        <begin position="174"/>
        <end position="195"/>
    </location>
</feature>
<evidence type="ECO:0000313" key="4">
    <source>
        <dbReference type="EMBL" id="KAF5391158.1"/>
    </source>
</evidence>
<organism evidence="4 5">
    <name type="scientific">Collybiopsis confluens</name>
    <dbReference type="NCBI Taxonomy" id="2823264"/>
    <lineage>
        <taxon>Eukaryota</taxon>
        <taxon>Fungi</taxon>
        <taxon>Dikarya</taxon>
        <taxon>Basidiomycota</taxon>
        <taxon>Agaricomycotina</taxon>
        <taxon>Agaricomycetes</taxon>
        <taxon>Agaricomycetidae</taxon>
        <taxon>Agaricales</taxon>
        <taxon>Marasmiineae</taxon>
        <taxon>Omphalotaceae</taxon>
        <taxon>Collybiopsis</taxon>
    </lineage>
</organism>
<keyword evidence="3" id="KW-0732">Signal</keyword>
<keyword evidence="2" id="KW-0812">Transmembrane</keyword>
<accession>A0A8H5HXA3</accession>
<feature type="signal peptide" evidence="3">
    <location>
        <begin position="1"/>
        <end position="27"/>
    </location>
</feature>
<keyword evidence="5" id="KW-1185">Reference proteome</keyword>
<dbReference type="AlphaFoldDB" id="A0A8H5HXA3"/>
<proteinExistence type="predicted"/>
<dbReference type="OrthoDB" id="29460at2759"/>
<feature type="transmembrane region" description="Helical" evidence="2">
    <location>
        <begin position="98"/>
        <end position="118"/>
    </location>
</feature>
<comment type="caution">
    <text evidence="4">The sequence shown here is derived from an EMBL/GenBank/DDBJ whole genome shotgun (WGS) entry which is preliminary data.</text>
</comment>
<keyword evidence="2" id="KW-1133">Transmembrane helix</keyword>
<evidence type="ECO:0000313" key="5">
    <source>
        <dbReference type="Proteomes" id="UP000518752"/>
    </source>
</evidence>
<dbReference type="Proteomes" id="UP000518752">
    <property type="component" value="Unassembled WGS sequence"/>
</dbReference>
<sequence length="272" mass="29313">MYNATRRNLVLLMLLSSALELCTSAVAFPVDADTDETSILLSAPAILAPQSGKIPLRSALTGRKFAITIAEDTPSINGTEDEDNLTDINASPPRLSRVSIILAVSAVGACLLLIYILIHHPPTHLIDTHVRPSMTRLFCILPASVVHILRRTGDIYHRLASHLHLPATTSALPALGIPRTKPSVKSPRQRGTGSSFRGVGEGQLVKWAQEDMAMLDTSDMEADLMVNAEDSADADDLVDECIPLSIGMGWKARAGRTTRGSTLPMRNYGSGW</sequence>
<name>A0A8H5HXA3_9AGAR</name>
<dbReference type="EMBL" id="JAACJN010000011">
    <property type="protein sequence ID" value="KAF5391158.1"/>
    <property type="molecule type" value="Genomic_DNA"/>
</dbReference>
<protein>
    <submittedName>
        <fullName evidence="4">Uncharacterized protein</fullName>
    </submittedName>
</protein>
<feature type="chain" id="PRO_5034385132" evidence="3">
    <location>
        <begin position="28"/>
        <end position="272"/>
    </location>
</feature>